<gene>
    <name evidence="4" type="ORF">S06H3_08178</name>
</gene>
<dbReference type="AlphaFoldDB" id="X1LW74"/>
<evidence type="ECO:0000256" key="2">
    <source>
        <dbReference type="ARBA" id="ARBA00023315"/>
    </source>
</evidence>
<dbReference type="EMBL" id="BARV01003414">
    <property type="protein sequence ID" value="GAI06675.1"/>
    <property type="molecule type" value="Genomic_DNA"/>
</dbReference>
<dbReference type="GO" id="GO:0016747">
    <property type="term" value="F:acyltransferase activity, transferring groups other than amino-acyl groups"/>
    <property type="evidence" value="ECO:0007669"/>
    <property type="project" value="InterPro"/>
</dbReference>
<evidence type="ECO:0000259" key="3">
    <source>
        <dbReference type="PROSITE" id="PS51186"/>
    </source>
</evidence>
<organism evidence="4">
    <name type="scientific">marine sediment metagenome</name>
    <dbReference type="NCBI Taxonomy" id="412755"/>
    <lineage>
        <taxon>unclassified sequences</taxon>
        <taxon>metagenomes</taxon>
        <taxon>ecological metagenomes</taxon>
    </lineage>
</organism>
<keyword evidence="2" id="KW-0012">Acyltransferase</keyword>
<sequence>MLANETSNSAYTIRNYQPKDFDKYVLLNIEAEKLEPTGRCISPQVITEHLGRPNYSPEQDLFIVEIDGDIIGYMDITPELTIGRVIVDCWIHPEHRRRGLATKLLGYAIRRARELGARVAHVNIMEDNAVAKRVLSRLGFECIRRFLELRLDMAKVSEQDIEQAALGCRHLQAGEEDKLTGIQNRVFADTWGYNPNTVEEVTYFINSSSYSPEDVVLAYDGGKVVGYCWTRVACEGGAASERRGRIYMIGSDPDHRGRGAGKKVLLAGLARLKSKSLQVAELTVDSENKAACALYQSIGFQVWKSSLWYEKVIN</sequence>
<dbReference type="InterPro" id="IPR050832">
    <property type="entry name" value="Bact_Acetyltransf"/>
</dbReference>
<keyword evidence="1" id="KW-0808">Transferase</keyword>
<accession>X1LW74</accession>
<dbReference type="PANTHER" id="PTHR43877">
    <property type="entry name" value="AMINOALKYLPHOSPHONATE N-ACETYLTRANSFERASE-RELATED-RELATED"/>
    <property type="match status" value="1"/>
</dbReference>
<proteinExistence type="predicted"/>
<reference evidence="4" key="1">
    <citation type="journal article" date="2014" name="Front. Microbiol.">
        <title>High frequency of phylogenetically diverse reductive dehalogenase-homologous genes in deep subseafloor sedimentary metagenomes.</title>
        <authorList>
            <person name="Kawai M."/>
            <person name="Futagami T."/>
            <person name="Toyoda A."/>
            <person name="Takaki Y."/>
            <person name="Nishi S."/>
            <person name="Hori S."/>
            <person name="Arai W."/>
            <person name="Tsubouchi T."/>
            <person name="Morono Y."/>
            <person name="Uchiyama I."/>
            <person name="Ito T."/>
            <person name="Fujiyama A."/>
            <person name="Inagaki F."/>
            <person name="Takami H."/>
        </authorList>
    </citation>
    <scope>NUCLEOTIDE SEQUENCE</scope>
    <source>
        <strain evidence="4">Expedition CK06-06</strain>
    </source>
</reference>
<evidence type="ECO:0000256" key="1">
    <source>
        <dbReference type="ARBA" id="ARBA00022679"/>
    </source>
</evidence>
<dbReference type="SUPFAM" id="SSF55729">
    <property type="entry name" value="Acyl-CoA N-acyltransferases (Nat)"/>
    <property type="match status" value="2"/>
</dbReference>
<evidence type="ECO:0000313" key="4">
    <source>
        <dbReference type="EMBL" id="GAI06675.1"/>
    </source>
</evidence>
<comment type="caution">
    <text evidence="4">The sequence shown here is derived from an EMBL/GenBank/DDBJ whole genome shotgun (WGS) entry which is preliminary data.</text>
</comment>
<dbReference type="CDD" id="cd04301">
    <property type="entry name" value="NAT_SF"/>
    <property type="match status" value="2"/>
</dbReference>
<feature type="domain" description="N-acetyltransferase" evidence="3">
    <location>
        <begin position="166"/>
        <end position="314"/>
    </location>
</feature>
<protein>
    <recommendedName>
        <fullName evidence="3">N-acetyltransferase domain-containing protein</fullName>
    </recommendedName>
</protein>
<feature type="domain" description="N-acetyltransferase" evidence="3">
    <location>
        <begin position="11"/>
        <end position="162"/>
    </location>
</feature>
<dbReference type="Gene3D" id="3.40.630.30">
    <property type="match status" value="1"/>
</dbReference>
<dbReference type="Pfam" id="PF00583">
    <property type="entry name" value="Acetyltransf_1"/>
    <property type="match status" value="2"/>
</dbReference>
<name>X1LW74_9ZZZZ</name>
<dbReference type="InterPro" id="IPR016181">
    <property type="entry name" value="Acyl_CoA_acyltransferase"/>
</dbReference>
<dbReference type="PROSITE" id="PS51186">
    <property type="entry name" value="GNAT"/>
    <property type="match status" value="2"/>
</dbReference>
<dbReference type="InterPro" id="IPR000182">
    <property type="entry name" value="GNAT_dom"/>
</dbReference>